<evidence type="ECO:0000256" key="1">
    <source>
        <dbReference type="SAM" id="MobiDB-lite"/>
    </source>
</evidence>
<proteinExistence type="predicted"/>
<dbReference type="InterPro" id="IPR000504">
    <property type="entry name" value="RRM_dom"/>
</dbReference>
<dbReference type="CDD" id="cd00590">
    <property type="entry name" value="RRM_SF"/>
    <property type="match status" value="1"/>
</dbReference>
<gene>
    <name evidence="3" type="ORF">A2U01_0025595</name>
</gene>
<accession>A0A392NXL6</accession>
<dbReference type="GO" id="GO:0003723">
    <property type="term" value="F:RNA binding"/>
    <property type="evidence" value="ECO:0007669"/>
    <property type="project" value="InterPro"/>
</dbReference>
<dbReference type="Pfam" id="PF00076">
    <property type="entry name" value="RRM_1"/>
    <property type="match status" value="1"/>
</dbReference>
<keyword evidence="4" id="KW-1185">Reference proteome</keyword>
<feature type="domain" description="RRM" evidence="2">
    <location>
        <begin position="154"/>
        <end position="216"/>
    </location>
</feature>
<comment type="caution">
    <text evidence="3">The sequence shown here is derived from an EMBL/GenBank/DDBJ whole genome shotgun (WGS) entry which is preliminary data.</text>
</comment>
<dbReference type="Proteomes" id="UP000265520">
    <property type="component" value="Unassembled WGS sequence"/>
</dbReference>
<dbReference type="InterPro" id="IPR035979">
    <property type="entry name" value="RBD_domain_sf"/>
</dbReference>
<protein>
    <submittedName>
        <fullName evidence="3">RNA recognition motif</fullName>
    </submittedName>
</protein>
<feature type="non-terminal residue" evidence="3">
    <location>
        <position position="1"/>
    </location>
</feature>
<evidence type="ECO:0000313" key="4">
    <source>
        <dbReference type="Proteomes" id="UP000265520"/>
    </source>
</evidence>
<feature type="region of interest" description="Disordered" evidence="1">
    <location>
        <begin position="1"/>
        <end position="27"/>
    </location>
</feature>
<sequence length="242" mass="27753">GQSRRSPSLAAFSDRVGEGSRLGATNWGDRGDWIDVTPRRRKAFRQDDRSYDRQRRLKRHGGERSWSRGRGFSGDGYRFCSRVHGGGREGRRDSTYFRGLRFVSDVGGSNRLRFNGGRTTEATSFLQCTREARDYGTEDDSSFGFKRFVAFYFTNFPEHIQHFNLKKAFEVCGILENVHVASKRNVKGCKYGFARFSNVRDVTKLLHAINDISFDQLHICAKVERFDKSYANGVERGMTERG</sequence>
<evidence type="ECO:0000313" key="3">
    <source>
        <dbReference type="EMBL" id="MCI04548.1"/>
    </source>
</evidence>
<dbReference type="InterPro" id="IPR012677">
    <property type="entry name" value="Nucleotide-bd_a/b_plait_sf"/>
</dbReference>
<dbReference type="Gene3D" id="3.30.70.330">
    <property type="match status" value="1"/>
</dbReference>
<dbReference type="EMBL" id="LXQA010055730">
    <property type="protein sequence ID" value="MCI04548.1"/>
    <property type="molecule type" value="Genomic_DNA"/>
</dbReference>
<name>A0A392NXL6_9FABA</name>
<evidence type="ECO:0000259" key="2">
    <source>
        <dbReference type="Pfam" id="PF00076"/>
    </source>
</evidence>
<feature type="region of interest" description="Disordered" evidence="1">
    <location>
        <begin position="45"/>
        <end position="66"/>
    </location>
</feature>
<organism evidence="3 4">
    <name type="scientific">Trifolium medium</name>
    <dbReference type="NCBI Taxonomy" id="97028"/>
    <lineage>
        <taxon>Eukaryota</taxon>
        <taxon>Viridiplantae</taxon>
        <taxon>Streptophyta</taxon>
        <taxon>Embryophyta</taxon>
        <taxon>Tracheophyta</taxon>
        <taxon>Spermatophyta</taxon>
        <taxon>Magnoliopsida</taxon>
        <taxon>eudicotyledons</taxon>
        <taxon>Gunneridae</taxon>
        <taxon>Pentapetalae</taxon>
        <taxon>rosids</taxon>
        <taxon>fabids</taxon>
        <taxon>Fabales</taxon>
        <taxon>Fabaceae</taxon>
        <taxon>Papilionoideae</taxon>
        <taxon>50 kb inversion clade</taxon>
        <taxon>NPAAA clade</taxon>
        <taxon>Hologalegina</taxon>
        <taxon>IRL clade</taxon>
        <taxon>Trifolieae</taxon>
        <taxon>Trifolium</taxon>
    </lineage>
</organism>
<dbReference type="AlphaFoldDB" id="A0A392NXL6"/>
<reference evidence="3 4" key="1">
    <citation type="journal article" date="2018" name="Front. Plant Sci.">
        <title>Red Clover (Trifolium pratense) and Zigzag Clover (T. medium) - A Picture of Genomic Similarities and Differences.</title>
        <authorList>
            <person name="Dluhosova J."/>
            <person name="Istvanek J."/>
            <person name="Nedelnik J."/>
            <person name="Repkova J."/>
        </authorList>
    </citation>
    <scope>NUCLEOTIDE SEQUENCE [LARGE SCALE GENOMIC DNA]</scope>
    <source>
        <strain evidence="4">cv. 10/8</strain>
        <tissue evidence="3">Leaf</tissue>
    </source>
</reference>
<dbReference type="SUPFAM" id="SSF54928">
    <property type="entry name" value="RNA-binding domain, RBD"/>
    <property type="match status" value="1"/>
</dbReference>